<dbReference type="EMBL" id="JAUKUD010000006">
    <property type="protein sequence ID" value="KAK0741201.1"/>
    <property type="molecule type" value="Genomic_DNA"/>
</dbReference>
<gene>
    <name evidence="3" type="ORF">B0T18DRAFT_432360</name>
</gene>
<dbReference type="SUPFAM" id="SSF50965">
    <property type="entry name" value="Galactose oxidase, central domain"/>
    <property type="match status" value="1"/>
</dbReference>
<feature type="domain" description="F-box" evidence="2">
    <location>
        <begin position="1"/>
        <end position="47"/>
    </location>
</feature>
<dbReference type="PROSITE" id="PS50181">
    <property type="entry name" value="FBOX"/>
    <property type="match status" value="1"/>
</dbReference>
<evidence type="ECO:0000259" key="2">
    <source>
        <dbReference type="PROSITE" id="PS50181"/>
    </source>
</evidence>
<dbReference type="InterPro" id="IPR038946">
    <property type="entry name" value="FBXO47"/>
</dbReference>
<dbReference type="InterPro" id="IPR036047">
    <property type="entry name" value="F-box-like_dom_sf"/>
</dbReference>
<feature type="region of interest" description="Disordered" evidence="1">
    <location>
        <begin position="568"/>
        <end position="630"/>
    </location>
</feature>
<protein>
    <recommendedName>
        <fullName evidence="2">F-box domain-containing protein</fullName>
    </recommendedName>
</protein>
<dbReference type="PANTHER" id="PTHR34098:SF1">
    <property type="entry name" value="F-BOX ONLY PROTEIN 47"/>
    <property type="match status" value="1"/>
</dbReference>
<sequence length="650" mass="73196">MSPLVNLPYELLALVVRNLNLTDTRSLSRACRHLQFLFYEAKIARVILENEAPDSLEARTARVTKRYDRELRRLVKRREAITSVSPYLVAVVAVADSWLYENGILCYIQDRRMRILDLHNSQSTELVIDIRGLLDEAVHESRPCRNYKFQPLYAAHGLVSCLYSHANPDTARWLVVFNAREGRVITTKYLPSSFKIFVRNNDKFLCYGTYSAGGQDGSRLWIVRAYDLTTNTWLSGKLDLPEPMGSDMSSTVCFEVIDGFLYGVSNQTSLEDEEGDWMSFYTCFRIPLTHQGLCVVQHAPWGQLWRRCHFEGPIDDRWSFLRLFKDEQTSQITVVESRKEWLSKSSSARRTYYTTKVVFPEIGEHDRDGASSAPLSRAAHLTESFKTRDMDLTTAPPRDPHSVHPGDDGSKSIMHTLSKSPVRIYDSATQTFLDLVDDSASFGPDSLCLRIRGGSRRPWTAAESEERNRLPPEKRHVSHDTFDQEIEDLYKQEDVIYWPPKETAADPDAALPALRGVLNPPGHSGQVCGVWDDRSMVYSIGDARKTKAIVFLSFDPAIHLKGVKPYPGKPTRSFSAGSPRNGMVPEGAQSTRKGRGLVSASRPNGTEDGNPGWATLSEPSGPVDGEGSCQWRKSEPAMYRDISVGFHFAA</sequence>
<proteinExistence type="predicted"/>
<feature type="region of interest" description="Disordered" evidence="1">
    <location>
        <begin position="386"/>
        <end position="414"/>
    </location>
</feature>
<dbReference type="SUPFAM" id="SSF81383">
    <property type="entry name" value="F-box domain"/>
    <property type="match status" value="1"/>
</dbReference>
<dbReference type="InterPro" id="IPR011043">
    <property type="entry name" value="Gal_Oxase/kelch_b-propeller"/>
</dbReference>
<evidence type="ECO:0000313" key="3">
    <source>
        <dbReference type="EMBL" id="KAK0741201.1"/>
    </source>
</evidence>
<evidence type="ECO:0000313" key="4">
    <source>
        <dbReference type="Proteomes" id="UP001172155"/>
    </source>
</evidence>
<accession>A0AA40EKU6</accession>
<dbReference type="AlphaFoldDB" id="A0AA40EKU6"/>
<comment type="caution">
    <text evidence="3">The sequence shown here is derived from an EMBL/GenBank/DDBJ whole genome shotgun (WGS) entry which is preliminary data.</text>
</comment>
<dbReference type="InterPro" id="IPR001810">
    <property type="entry name" value="F-box_dom"/>
</dbReference>
<feature type="region of interest" description="Disordered" evidence="1">
    <location>
        <begin position="457"/>
        <end position="478"/>
    </location>
</feature>
<reference evidence="3" key="1">
    <citation type="submission" date="2023-06" db="EMBL/GenBank/DDBJ databases">
        <title>Genome-scale phylogeny and comparative genomics of the fungal order Sordariales.</title>
        <authorList>
            <consortium name="Lawrence Berkeley National Laboratory"/>
            <person name="Hensen N."/>
            <person name="Bonometti L."/>
            <person name="Westerberg I."/>
            <person name="Brannstrom I.O."/>
            <person name="Guillou S."/>
            <person name="Cros-Aarteil S."/>
            <person name="Calhoun S."/>
            <person name="Haridas S."/>
            <person name="Kuo A."/>
            <person name="Mondo S."/>
            <person name="Pangilinan J."/>
            <person name="Riley R."/>
            <person name="LaButti K."/>
            <person name="Andreopoulos B."/>
            <person name="Lipzen A."/>
            <person name="Chen C."/>
            <person name="Yanf M."/>
            <person name="Daum C."/>
            <person name="Ng V."/>
            <person name="Clum A."/>
            <person name="Steindorff A."/>
            <person name="Ohm R."/>
            <person name="Martin F."/>
            <person name="Silar P."/>
            <person name="Natvig D."/>
            <person name="Lalanne C."/>
            <person name="Gautier V."/>
            <person name="Ament-velasquez S.L."/>
            <person name="Kruys A."/>
            <person name="Hutchinson M.I."/>
            <person name="Powell A.J."/>
            <person name="Barry K."/>
            <person name="Miller A.N."/>
            <person name="Grigoriev I.V."/>
            <person name="Debuchy R."/>
            <person name="Gladieux P."/>
            <person name="Thoren M.H."/>
            <person name="Johannesson H."/>
        </authorList>
    </citation>
    <scope>NUCLEOTIDE SEQUENCE</scope>
    <source>
        <strain evidence="3">SMH3187-1</strain>
    </source>
</reference>
<evidence type="ECO:0000256" key="1">
    <source>
        <dbReference type="SAM" id="MobiDB-lite"/>
    </source>
</evidence>
<keyword evidence="4" id="KW-1185">Reference proteome</keyword>
<feature type="compositionally biased region" description="Basic and acidic residues" evidence="1">
    <location>
        <begin position="398"/>
        <end position="410"/>
    </location>
</feature>
<dbReference type="PANTHER" id="PTHR34098">
    <property type="entry name" value="F-BOX ONLY PROTEIN 47"/>
    <property type="match status" value="1"/>
</dbReference>
<name>A0AA40EKU6_9PEZI</name>
<organism evidence="3 4">
    <name type="scientific">Schizothecium vesticola</name>
    <dbReference type="NCBI Taxonomy" id="314040"/>
    <lineage>
        <taxon>Eukaryota</taxon>
        <taxon>Fungi</taxon>
        <taxon>Dikarya</taxon>
        <taxon>Ascomycota</taxon>
        <taxon>Pezizomycotina</taxon>
        <taxon>Sordariomycetes</taxon>
        <taxon>Sordariomycetidae</taxon>
        <taxon>Sordariales</taxon>
        <taxon>Schizotheciaceae</taxon>
        <taxon>Schizothecium</taxon>
    </lineage>
</organism>
<feature type="compositionally biased region" description="Basic and acidic residues" evidence="1">
    <location>
        <begin position="464"/>
        <end position="478"/>
    </location>
</feature>
<dbReference type="Proteomes" id="UP001172155">
    <property type="component" value="Unassembled WGS sequence"/>
</dbReference>